<dbReference type="OMA" id="NTHICPR"/>
<evidence type="ECO:0000313" key="2">
    <source>
        <dbReference type="Proteomes" id="UP000276776"/>
    </source>
</evidence>
<evidence type="ECO:0000313" key="3">
    <source>
        <dbReference type="WBParaSite" id="TCLT_0000922901-mRNA-1"/>
    </source>
</evidence>
<dbReference type="Gene3D" id="2.20.100.10">
    <property type="entry name" value="Thrombospondin type-1 (TSP1) repeat"/>
    <property type="match status" value="1"/>
</dbReference>
<dbReference type="STRING" id="103827.A0A0N5D810"/>
<dbReference type="AlphaFoldDB" id="A0A0N5D810"/>
<dbReference type="PROSITE" id="PS50092">
    <property type="entry name" value="TSP1"/>
    <property type="match status" value="1"/>
</dbReference>
<dbReference type="Proteomes" id="UP000276776">
    <property type="component" value="Unassembled WGS sequence"/>
</dbReference>
<protein>
    <submittedName>
        <fullName evidence="3">TSP1_CCN domain-containing protein</fullName>
    </submittedName>
</protein>
<keyword evidence="2" id="KW-1185">Reference proteome</keyword>
<proteinExistence type="predicted"/>
<gene>
    <name evidence="1" type="ORF">TCLT_LOCUS9218</name>
</gene>
<dbReference type="EMBL" id="UYYF01004753">
    <property type="protein sequence ID" value="VDN06835.1"/>
    <property type="molecule type" value="Genomic_DNA"/>
</dbReference>
<dbReference type="InterPro" id="IPR036383">
    <property type="entry name" value="TSP1_rpt_sf"/>
</dbReference>
<organism evidence="3">
    <name type="scientific">Thelazia callipaeda</name>
    <name type="common">Oriental eyeworm</name>
    <name type="synonym">Parasitic nematode</name>
    <dbReference type="NCBI Taxonomy" id="103827"/>
    <lineage>
        <taxon>Eukaryota</taxon>
        <taxon>Metazoa</taxon>
        <taxon>Ecdysozoa</taxon>
        <taxon>Nematoda</taxon>
        <taxon>Chromadorea</taxon>
        <taxon>Rhabditida</taxon>
        <taxon>Spirurina</taxon>
        <taxon>Spiruromorpha</taxon>
        <taxon>Thelazioidea</taxon>
        <taxon>Thelaziidae</taxon>
        <taxon>Thelazia</taxon>
    </lineage>
</organism>
<evidence type="ECO:0000313" key="1">
    <source>
        <dbReference type="EMBL" id="VDN06835.1"/>
    </source>
</evidence>
<reference evidence="1 2" key="2">
    <citation type="submission" date="2018-11" db="EMBL/GenBank/DDBJ databases">
        <authorList>
            <consortium name="Pathogen Informatics"/>
        </authorList>
    </citation>
    <scope>NUCLEOTIDE SEQUENCE [LARGE SCALE GENOMIC DNA]</scope>
</reference>
<dbReference type="WBParaSite" id="TCLT_0000922901-mRNA-1">
    <property type="protein sequence ID" value="TCLT_0000922901-mRNA-1"/>
    <property type="gene ID" value="TCLT_0000922901"/>
</dbReference>
<accession>A0A0N5D810</accession>
<dbReference type="OrthoDB" id="5834828at2759"/>
<name>A0A0N5D810_THECL</name>
<sequence>MEWSECSATCWTGTGKYPQMYRKVNESSIVHARNGGQPECPPNLLNYIDEAPCNTYRCPTSLASYAYGKQCYYNDATLKNKSGCYQIRNVPLDDRLILIDANLTKPCDCPAVIY</sequence>
<reference evidence="3" key="1">
    <citation type="submission" date="2017-02" db="UniProtKB">
        <authorList>
            <consortium name="WormBaseParasite"/>
        </authorList>
    </citation>
    <scope>IDENTIFICATION</scope>
</reference>
<dbReference type="InterPro" id="IPR000884">
    <property type="entry name" value="TSP1_rpt"/>
</dbReference>